<evidence type="ECO:0000313" key="1">
    <source>
        <dbReference type="EnsemblPlants" id="cds.evm.model.05.1297"/>
    </source>
</evidence>
<dbReference type="AlphaFoldDB" id="A0A803PKS3"/>
<name>A0A803PKS3_CANSA</name>
<dbReference type="Gramene" id="evm.model.05.1297">
    <property type="protein sequence ID" value="cds.evm.model.05.1297"/>
    <property type="gene ID" value="evm.TU.05.1297"/>
</dbReference>
<protein>
    <submittedName>
        <fullName evidence="1">Uncharacterized protein</fullName>
    </submittedName>
</protein>
<organism evidence="1 2">
    <name type="scientific">Cannabis sativa</name>
    <name type="common">Hemp</name>
    <name type="synonym">Marijuana</name>
    <dbReference type="NCBI Taxonomy" id="3483"/>
    <lineage>
        <taxon>Eukaryota</taxon>
        <taxon>Viridiplantae</taxon>
        <taxon>Streptophyta</taxon>
        <taxon>Embryophyta</taxon>
        <taxon>Tracheophyta</taxon>
        <taxon>Spermatophyta</taxon>
        <taxon>Magnoliopsida</taxon>
        <taxon>eudicotyledons</taxon>
        <taxon>Gunneridae</taxon>
        <taxon>Pentapetalae</taxon>
        <taxon>rosids</taxon>
        <taxon>fabids</taxon>
        <taxon>Rosales</taxon>
        <taxon>Cannabaceae</taxon>
        <taxon>Cannabis</taxon>
    </lineage>
</organism>
<dbReference type="EnsemblPlants" id="evm.model.05.1297">
    <property type="protein sequence ID" value="cds.evm.model.05.1297"/>
    <property type="gene ID" value="evm.TU.05.1297"/>
</dbReference>
<evidence type="ECO:0000313" key="2">
    <source>
        <dbReference type="Proteomes" id="UP000596661"/>
    </source>
</evidence>
<accession>A0A803PKS3</accession>
<keyword evidence="2" id="KW-1185">Reference proteome</keyword>
<proteinExistence type="predicted"/>
<reference evidence="1" key="2">
    <citation type="submission" date="2021-03" db="UniProtKB">
        <authorList>
            <consortium name="EnsemblPlants"/>
        </authorList>
    </citation>
    <scope>IDENTIFICATION</scope>
</reference>
<dbReference type="EMBL" id="UZAU01000521">
    <property type="status" value="NOT_ANNOTATED_CDS"/>
    <property type="molecule type" value="Genomic_DNA"/>
</dbReference>
<reference evidence="1" key="1">
    <citation type="submission" date="2018-11" db="EMBL/GenBank/DDBJ databases">
        <authorList>
            <person name="Grassa J C."/>
        </authorList>
    </citation>
    <scope>NUCLEOTIDE SEQUENCE [LARGE SCALE GENOMIC DNA]</scope>
</reference>
<dbReference type="Proteomes" id="UP000596661">
    <property type="component" value="Chromosome 5"/>
</dbReference>
<sequence>NRLGPSIEVPDPVFRGGSYVQVLVWVVQYGSRGPILGLGLRVPRLSLFLGPSLALDVRVLSQYLVPMYGVRGLGPRPHPVSEVLGSALGLSPSFTFT</sequence>